<keyword evidence="4" id="KW-0812">Transmembrane</keyword>
<evidence type="ECO:0000256" key="2">
    <source>
        <dbReference type="ARBA" id="ARBA00023043"/>
    </source>
</evidence>
<evidence type="ECO:0000313" key="5">
    <source>
        <dbReference type="EMBL" id="OHT16260.1"/>
    </source>
</evidence>
<evidence type="ECO:0000313" key="6">
    <source>
        <dbReference type="Proteomes" id="UP000179807"/>
    </source>
</evidence>
<dbReference type="InterPro" id="IPR002110">
    <property type="entry name" value="Ankyrin_rpt"/>
</dbReference>
<evidence type="ECO:0000256" key="4">
    <source>
        <dbReference type="SAM" id="Phobius"/>
    </source>
</evidence>
<dbReference type="PANTHER" id="PTHR24198:SF194">
    <property type="entry name" value="INVERSIN-A"/>
    <property type="match status" value="1"/>
</dbReference>
<protein>
    <submittedName>
        <fullName evidence="5">Uncharacterized protein</fullName>
    </submittedName>
</protein>
<dbReference type="EMBL" id="MLAK01000123">
    <property type="protein sequence ID" value="OHT16260.1"/>
    <property type="molecule type" value="Genomic_DNA"/>
</dbReference>
<keyword evidence="1" id="KW-0677">Repeat</keyword>
<dbReference type="SUPFAM" id="SSF48403">
    <property type="entry name" value="Ankyrin repeat"/>
    <property type="match status" value="1"/>
</dbReference>
<name>A0A1J4L2R2_9EUKA</name>
<keyword evidence="2 3" id="KW-0040">ANK repeat</keyword>
<dbReference type="GeneID" id="94831836"/>
<feature type="repeat" description="ANK" evidence="3">
    <location>
        <begin position="320"/>
        <end position="352"/>
    </location>
</feature>
<keyword evidence="4" id="KW-1133">Transmembrane helix</keyword>
<evidence type="ECO:0000256" key="1">
    <source>
        <dbReference type="ARBA" id="ARBA00022737"/>
    </source>
</evidence>
<gene>
    <name evidence="5" type="ORF">TRFO_13264</name>
</gene>
<proteinExistence type="predicted"/>
<dbReference type="PROSITE" id="PS50297">
    <property type="entry name" value="ANK_REP_REGION"/>
    <property type="match status" value="1"/>
</dbReference>
<dbReference type="Pfam" id="PF12796">
    <property type="entry name" value="Ank_2"/>
    <property type="match status" value="3"/>
</dbReference>
<dbReference type="AlphaFoldDB" id="A0A1J4L2R2"/>
<dbReference type="SMART" id="SM00248">
    <property type="entry name" value="ANK"/>
    <property type="match status" value="7"/>
</dbReference>
<evidence type="ECO:0000256" key="3">
    <source>
        <dbReference type="PROSITE-ProRule" id="PRU00023"/>
    </source>
</evidence>
<dbReference type="PRINTS" id="PR01415">
    <property type="entry name" value="ANKYRIN"/>
</dbReference>
<dbReference type="VEuPathDB" id="TrichDB:TRFO_13264"/>
<dbReference type="OrthoDB" id="539213at2759"/>
<sequence length="387" mass="44571">MSKKILPSVSDNRRRTPIHVAVKKGHLNIVQKLWPSNSIETIRDIDGNTPLHYAVFFKQPEIVHFIVSQKSSLIMEENRKGETPLSLAASLNQRENVKFFLSNGGKFRPCESYNAMRKAADNEDIDYIKYLINNGLQVGLRQRKLSIVDYSVEFNLENVVNFFKSQNLIDYNDMVPISLAYACGRRPIFESLFKHFNGKKPEQVLNEFIPNLTNLARTNNRVNLIKQIKKQSYKYSPKDILSKAKITLDSNGTLNDALWKAFDKNDLNTMRLLLEYGANPNSRNNEGNPLLFEAVKNNNLQVMDLLFSFGVNPDKRSQKDKQSPIYLAIVSNKIDILMSFITNGANLFSIDENVLFFMFYNVSFYFLIALLIILLYKIKEMKLLVFL</sequence>
<dbReference type="Gene3D" id="1.25.40.20">
    <property type="entry name" value="Ankyrin repeat-containing domain"/>
    <property type="match status" value="2"/>
</dbReference>
<dbReference type="Proteomes" id="UP000179807">
    <property type="component" value="Unassembled WGS sequence"/>
</dbReference>
<organism evidence="5 6">
    <name type="scientific">Tritrichomonas foetus</name>
    <dbReference type="NCBI Taxonomy" id="1144522"/>
    <lineage>
        <taxon>Eukaryota</taxon>
        <taxon>Metamonada</taxon>
        <taxon>Parabasalia</taxon>
        <taxon>Tritrichomonadida</taxon>
        <taxon>Tritrichomonadidae</taxon>
        <taxon>Tritrichomonas</taxon>
    </lineage>
</organism>
<dbReference type="PROSITE" id="PS50088">
    <property type="entry name" value="ANK_REPEAT"/>
    <property type="match status" value="3"/>
</dbReference>
<reference evidence="5" key="1">
    <citation type="submission" date="2016-10" db="EMBL/GenBank/DDBJ databases">
        <authorList>
            <person name="Benchimol M."/>
            <person name="Almeida L.G."/>
            <person name="Vasconcelos A.T."/>
            <person name="Perreira-Neves A."/>
            <person name="Rosa I.A."/>
            <person name="Tasca T."/>
            <person name="Bogo M.R."/>
            <person name="de Souza W."/>
        </authorList>
    </citation>
    <scope>NUCLEOTIDE SEQUENCE [LARGE SCALE GENOMIC DNA]</scope>
    <source>
        <strain evidence="5">K</strain>
    </source>
</reference>
<dbReference type="InterPro" id="IPR036770">
    <property type="entry name" value="Ankyrin_rpt-contain_sf"/>
</dbReference>
<keyword evidence="4" id="KW-0472">Membrane</keyword>
<accession>A0A1J4L2R2</accession>
<dbReference type="RefSeq" id="XP_068369396.1">
    <property type="nucleotide sequence ID" value="XM_068497132.1"/>
</dbReference>
<comment type="caution">
    <text evidence="5">The sequence shown here is derived from an EMBL/GenBank/DDBJ whole genome shotgun (WGS) entry which is preliminary data.</text>
</comment>
<feature type="repeat" description="ANK" evidence="3">
    <location>
        <begin position="80"/>
        <end position="112"/>
    </location>
</feature>
<keyword evidence="6" id="KW-1185">Reference proteome</keyword>
<dbReference type="PANTHER" id="PTHR24198">
    <property type="entry name" value="ANKYRIN REPEAT AND PROTEIN KINASE DOMAIN-CONTAINING PROTEIN"/>
    <property type="match status" value="1"/>
</dbReference>
<feature type="transmembrane region" description="Helical" evidence="4">
    <location>
        <begin position="354"/>
        <end position="376"/>
    </location>
</feature>
<feature type="repeat" description="ANK" evidence="3">
    <location>
        <begin position="46"/>
        <end position="78"/>
    </location>
</feature>